<protein>
    <submittedName>
        <fullName evidence="1">Uncharacterized protein</fullName>
    </submittedName>
</protein>
<dbReference type="EMBL" id="LNZG01000001">
    <property type="protein sequence ID" value="ODA91288.1"/>
    <property type="molecule type" value="Genomic_DNA"/>
</dbReference>
<name>A0A1E2SNT3_LEIXY</name>
<evidence type="ECO:0000313" key="2">
    <source>
        <dbReference type="Proteomes" id="UP000094426"/>
    </source>
</evidence>
<comment type="caution">
    <text evidence="1">The sequence shown here is derived from an EMBL/GenBank/DDBJ whole genome shotgun (WGS) entry which is preliminary data.</text>
</comment>
<proteinExistence type="predicted"/>
<dbReference type="InterPro" id="IPR011990">
    <property type="entry name" value="TPR-like_helical_dom_sf"/>
</dbReference>
<gene>
    <name evidence="1" type="ORF">ATY41_00935</name>
</gene>
<dbReference type="SUPFAM" id="SSF48452">
    <property type="entry name" value="TPR-like"/>
    <property type="match status" value="1"/>
</dbReference>
<accession>A0A1E2SNT3</accession>
<evidence type="ECO:0000313" key="1">
    <source>
        <dbReference type="EMBL" id="ODA91288.1"/>
    </source>
</evidence>
<dbReference type="RefSeq" id="WP_041767681.1">
    <property type="nucleotide sequence ID" value="NZ_LNZG01000001.1"/>
</dbReference>
<dbReference type="AlphaFoldDB" id="A0A1E2SNT3"/>
<reference evidence="1 2" key="1">
    <citation type="submission" date="2015-11" db="EMBL/GenBank/DDBJ databases">
        <authorList>
            <person name="Zhang Y."/>
            <person name="Guo Z."/>
        </authorList>
    </citation>
    <scope>NUCLEOTIDE SEQUENCE [LARGE SCALE GENOMIC DNA]</scope>
    <source>
        <strain evidence="2">gdw1</strain>
    </source>
</reference>
<organism evidence="1 2">
    <name type="scientific">Leifsonia xyli subsp. xyli</name>
    <dbReference type="NCBI Taxonomy" id="59736"/>
    <lineage>
        <taxon>Bacteria</taxon>
        <taxon>Bacillati</taxon>
        <taxon>Actinomycetota</taxon>
        <taxon>Actinomycetes</taxon>
        <taxon>Micrococcales</taxon>
        <taxon>Microbacteriaceae</taxon>
        <taxon>Leifsonia</taxon>
    </lineage>
</organism>
<sequence length="389" mass="41588">MRFSRRQLAALAARTQGRPVLVTRLLATLPRHVAVSDGALRTAWTTLARVTADDLAERFGAAWIAIASRIAEVPVLTATLRSRLASVEPAAEEILSVLAKRGLAAETLVFGEPALRISGVDADPASAVSDDAWLALAEYRRVGADLELATLYADRGDWAELSCLVRRRCAELLCSPERAAEIVSRIPASVFDQDAWLIVVERTLGAEAGIAVPPRRLKKPAGAMPAAERAWLQAGKLRMEIADGSFTKAVAEAGYLTRIFGQADLPEDETAELWLQSALPPFHTGNYAEAAQRLEAALGLAGRADRRHVELAASGLLALCHALRGRLPEAETVIERILPSELSGNEGTVWSVPGFIASGLISAERGNAAGQSAVAEWQAGLGEALDRFR</sequence>
<dbReference type="Proteomes" id="UP000094426">
    <property type="component" value="Unassembled WGS sequence"/>
</dbReference>